<dbReference type="EMBL" id="PYAX01000002">
    <property type="protein sequence ID" value="PSL57335.1"/>
    <property type="molecule type" value="Genomic_DNA"/>
</dbReference>
<proteinExistence type="predicted"/>
<dbReference type="AlphaFoldDB" id="A0A2P8IFT5"/>
<sequence>MPAPSSGVLAHAPWATVGIVEADEGCLVVLVAPASAPAAMHALQEGVGTAG</sequence>
<gene>
    <name evidence="1" type="ORF">B0I31_102313</name>
</gene>
<accession>A0A2P8IFT5</accession>
<organism evidence="1 2">
    <name type="scientific">Saccharothrix carnea</name>
    <dbReference type="NCBI Taxonomy" id="1280637"/>
    <lineage>
        <taxon>Bacteria</taxon>
        <taxon>Bacillati</taxon>
        <taxon>Actinomycetota</taxon>
        <taxon>Actinomycetes</taxon>
        <taxon>Pseudonocardiales</taxon>
        <taxon>Pseudonocardiaceae</taxon>
        <taxon>Saccharothrix</taxon>
    </lineage>
</organism>
<reference evidence="1 2" key="1">
    <citation type="submission" date="2018-03" db="EMBL/GenBank/DDBJ databases">
        <title>Genomic Encyclopedia of Type Strains, Phase III (KMG-III): the genomes of soil and plant-associated and newly described type strains.</title>
        <authorList>
            <person name="Whitman W."/>
        </authorList>
    </citation>
    <scope>NUCLEOTIDE SEQUENCE [LARGE SCALE GENOMIC DNA]</scope>
    <source>
        <strain evidence="1 2">CGMCC 4.7097</strain>
    </source>
</reference>
<dbReference type="RefSeq" id="WP_181320008.1">
    <property type="nucleotide sequence ID" value="NZ_PYAX01000002.1"/>
</dbReference>
<name>A0A2P8IFT5_SACCR</name>
<keyword evidence="2" id="KW-1185">Reference proteome</keyword>
<comment type="caution">
    <text evidence="1">The sequence shown here is derived from an EMBL/GenBank/DDBJ whole genome shotgun (WGS) entry which is preliminary data.</text>
</comment>
<evidence type="ECO:0000313" key="1">
    <source>
        <dbReference type="EMBL" id="PSL57335.1"/>
    </source>
</evidence>
<evidence type="ECO:0000313" key="2">
    <source>
        <dbReference type="Proteomes" id="UP000241118"/>
    </source>
</evidence>
<protein>
    <recommendedName>
        <fullName evidence="3">Arginine repressor</fullName>
    </recommendedName>
</protein>
<dbReference type="Proteomes" id="UP000241118">
    <property type="component" value="Unassembled WGS sequence"/>
</dbReference>
<evidence type="ECO:0008006" key="3">
    <source>
        <dbReference type="Google" id="ProtNLM"/>
    </source>
</evidence>